<dbReference type="OrthoDB" id="3269403at2759"/>
<reference evidence="1 2" key="1">
    <citation type="submission" date="2014-04" db="EMBL/GenBank/DDBJ databases">
        <authorList>
            <consortium name="DOE Joint Genome Institute"/>
            <person name="Kuo A."/>
            <person name="Kohler A."/>
            <person name="Costa M.D."/>
            <person name="Nagy L.G."/>
            <person name="Floudas D."/>
            <person name="Copeland A."/>
            <person name="Barry K.W."/>
            <person name="Cichocki N."/>
            <person name="Veneault-Fourrey C."/>
            <person name="LaButti K."/>
            <person name="Lindquist E.A."/>
            <person name="Lipzen A."/>
            <person name="Lundell T."/>
            <person name="Morin E."/>
            <person name="Murat C."/>
            <person name="Sun H."/>
            <person name="Tunlid A."/>
            <person name="Henrissat B."/>
            <person name="Grigoriev I.V."/>
            <person name="Hibbett D.S."/>
            <person name="Martin F."/>
            <person name="Nordberg H.P."/>
            <person name="Cantor M.N."/>
            <person name="Hua S.X."/>
        </authorList>
    </citation>
    <scope>NUCLEOTIDE SEQUENCE [LARGE SCALE GENOMIC DNA]</scope>
    <source>
        <strain evidence="1 2">Marx 270</strain>
    </source>
</reference>
<dbReference type="InParanoid" id="A0A0C3JFX2"/>
<dbReference type="Proteomes" id="UP000054217">
    <property type="component" value="Unassembled WGS sequence"/>
</dbReference>
<dbReference type="AlphaFoldDB" id="A0A0C3JFX2"/>
<gene>
    <name evidence="1" type="ORF">M404DRAFT_135083</name>
</gene>
<organism evidence="1 2">
    <name type="scientific">Pisolithus tinctorius Marx 270</name>
    <dbReference type="NCBI Taxonomy" id="870435"/>
    <lineage>
        <taxon>Eukaryota</taxon>
        <taxon>Fungi</taxon>
        <taxon>Dikarya</taxon>
        <taxon>Basidiomycota</taxon>
        <taxon>Agaricomycotina</taxon>
        <taxon>Agaricomycetes</taxon>
        <taxon>Agaricomycetidae</taxon>
        <taxon>Boletales</taxon>
        <taxon>Sclerodermatineae</taxon>
        <taxon>Pisolithaceae</taxon>
        <taxon>Pisolithus</taxon>
    </lineage>
</organism>
<evidence type="ECO:0000313" key="1">
    <source>
        <dbReference type="EMBL" id="KIO07978.1"/>
    </source>
</evidence>
<dbReference type="HOGENOM" id="CLU_136348_0_0_1"/>
<dbReference type="STRING" id="870435.A0A0C3JFX2"/>
<evidence type="ECO:0000313" key="2">
    <source>
        <dbReference type="Proteomes" id="UP000054217"/>
    </source>
</evidence>
<reference evidence="2" key="2">
    <citation type="submission" date="2015-01" db="EMBL/GenBank/DDBJ databases">
        <title>Evolutionary Origins and Diversification of the Mycorrhizal Mutualists.</title>
        <authorList>
            <consortium name="DOE Joint Genome Institute"/>
            <consortium name="Mycorrhizal Genomics Consortium"/>
            <person name="Kohler A."/>
            <person name="Kuo A."/>
            <person name="Nagy L.G."/>
            <person name="Floudas D."/>
            <person name="Copeland A."/>
            <person name="Barry K.W."/>
            <person name="Cichocki N."/>
            <person name="Veneault-Fourrey C."/>
            <person name="LaButti K."/>
            <person name="Lindquist E.A."/>
            <person name="Lipzen A."/>
            <person name="Lundell T."/>
            <person name="Morin E."/>
            <person name="Murat C."/>
            <person name="Riley R."/>
            <person name="Ohm R."/>
            <person name="Sun H."/>
            <person name="Tunlid A."/>
            <person name="Henrissat B."/>
            <person name="Grigoriev I.V."/>
            <person name="Hibbett D.S."/>
            <person name="Martin F."/>
        </authorList>
    </citation>
    <scope>NUCLEOTIDE SEQUENCE [LARGE SCALE GENOMIC DNA]</scope>
    <source>
        <strain evidence="2">Marx 270</strain>
    </source>
</reference>
<accession>A0A0C3JFX2</accession>
<feature type="non-terminal residue" evidence="1">
    <location>
        <position position="1"/>
    </location>
</feature>
<dbReference type="EMBL" id="KN831958">
    <property type="protein sequence ID" value="KIO07978.1"/>
    <property type="molecule type" value="Genomic_DNA"/>
</dbReference>
<keyword evidence="2" id="KW-1185">Reference proteome</keyword>
<sequence>KYQHRCAVLEHMVALKKDSTNGEGDLHAWQWLLQLIHTLGEHGMSSEDSDIDNNVMTILRVKNMAWRCSIERELDIIDLQRLVNNDVFAPQGSKPIQRFHAPGNPQSLCTPVLGLPQSIYDSIWLAGLTHREWDCLKVSEELFPWMEIAIA</sequence>
<name>A0A0C3JFX2_PISTI</name>
<protein>
    <submittedName>
        <fullName evidence="1">Uncharacterized protein</fullName>
    </submittedName>
</protein>
<proteinExistence type="predicted"/>